<dbReference type="GO" id="GO:0016616">
    <property type="term" value="F:oxidoreductase activity, acting on the CH-OH group of donors, NAD or NADP as acceptor"/>
    <property type="evidence" value="ECO:0007669"/>
    <property type="project" value="TreeGrafter"/>
</dbReference>
<dbReference type="Gene3D" id="3.40.50.720">
    <property type="entry name" value="NAD(P)-binding Rossmann-like Domain"/>
    <property type="match status" value="1"/>
</dbReference>
<dbReference type="AlphaFoldDB" id="A0A8T0TG43"/>
<dbReference type="PANTHER" id="PTHR10366:SF746">
    <property type="entry name" value="OS06G0651100 PROTEIN"/>
    <property type="match status" value="1"/>
</dbReference>
<evidence type="ECO:0000313" key="4">
    <source>
        <dbReference type="Proteomes" id="UP000823388"/>
    </source>
</evidence>
<dbReference type="Pfam" id="PF01370">
    <property type="entry name" value="Epimerase"/>
    <property type="match status" value="1"/>
</dbReference>
<proteinExistence type="predicted"/>
<evidence type="ECO:0000256" key="1">
    <source>
        <dbReference type="ARBA" id="ARBA00023002"/>
    </source>
</evidence>
<sequence length="337" mass="36477">MEESMNSSSSNDGVRVCVTGGAGFIGSYTVHATLRDIGDEQKAGLLRRLVPGAAESGWLLLFQADLYDAATFAPAFAGCRFVFLVATPFQHDATSTKYKSTAEAALDAARVILQQCAGSRMVKRVIHTGTMATCLPLREDSSGFKDAEYILSKLVSEQELLAYNAGESPAFEVVTVPCPVVGGDTLHGRATESLACAASPVTRDERRFGALRMLQRLMGSAPLAHTIRTMAHYHPYVDDVCDALVFCMERPSMAGRFLCAAAYPTVTDIVDHFAAKYSHLDLLKETELGLPIVQAHSDRLCELGFRYKYGMEEILDGSIACAVRFGCLDSPKLIVQG</sequence>
<reference evidence="3" key="1">
    <citation type="submission" date="2020-05" db="EMBL/GenBank/DDBJ databases">
        <title>WGS assembly of Panicum virgatum.</title>
        <authorList>
            <person name="Lovell J.T."/>
            <person name="Jenkins J."/>
            <person name="Shu S."/>
            <person name="Juenger T.E."/>
            <person name="Schmutz J."/>
        </authorList>
    </citation>
    <scope>NUCLEOTIDE SEQUENCE</scope>
    <source>
        <strain evidence="3">AP13</strain>
    </source>
</reference>
<organism evidence="3 4">
    <name type="scientific">Panicum virgatum</name>
    <name type="common">Blackwell switchgrass</name>
    <dbReference type="NCBI Taxonomy" id="38727"/>
    <lineage>
        <taxon>Eukaryota</taxon>
        <taxon>Viridiplantae</taxon>
        <taxon>Streptophyta</taxon>
        <taxon>Embryophyta</taxon>
        <taxon>Tracheophyta</taxon>
        <taxon>Spermatophyta</taxon>
        <taxon>Magnoliopsida</taxon>
        <taxon>Liliopsida</taxon>
        <taxon>Poales</taxon>
        <taxon>Poaceae</taxon>
        <taxon>PACMAD clade</taxon>
        <taxon>Panicoideae</taxon>
        <taxon>Panicodae</taxon>
        <taxon>Paniceae</taxon>
        <taxon>Panicinae</taxon>
        <taxon>Panicum</taxon>
        <taxon>Panicum sect. Hiantes</taxon>
    </lineage>
</organism>
<dbReference type="SUPFAM" id="SSF51735">
    <property type="entry name" value="NAD(P)-binding Rossmann-fold domains"/>
    <property type="match status" value="1"/>
</dbReference>
<protein>
    <recommendedName>
        <fullName evidence="2">NAD-dependent epimerase/dehydratase domain-containing protein</fullName>
    </recommendedName>
</protein>
<dbReference type="InterPro" id="IPR001509">
    <property type="entry name" value="Epimerase_deHydtase"/>
</dbReference>
<dbReference type="InterPro" id="IPR050425">
    <property type="entry name" value="NAD(P)_dehydrat-like"/>
</dbReference>
<evidence type="ECO:0000313" key="3">
    <source>
        <dbReference type="EMBL" id="KAG2607596.1"/>
    </source>
</evidence>
<dbReference type="EMBL" id="CM029044">
    <property type="protein sequence ID" value="KAG2607596.1"/>
    <property type="molecule type" value="Genomic_DNA"/>
</dbReference>
<evidence type="ECO:0000259" key="2">
    <source>
        <dbReference type="Pfam" id="PF01370"/>
    </source>
</evidence>
<dbReference type="InterPro" id="IPR036291">
    <property type="entry name" value="NAD(P)-bd_dom_sf"/>
</dbReference>
<dbReference type="Proteomes" id="UP000823388">
    <property type="component" value="Chromosome 4N"/>
</dbReference>
<gene>
    <name evidence="3" type="ORF">PVAP13_4NG260800</name>
</gene>
<feature type="domain" description="NAD-dependent epimerase/dehydratase" evidence="2">
    <location>
        <begin position="16"/>
        <end position="252"/>
    </location>
</feature>
<comment type="caution">
    <text evidence="3">The sequence shown here is derived from an EMBL/GenBank/DDBJ whole genome shotgun (WGS) entry which is preliminary data.</text>
</comment>
<keyword evidence="4" id="KW-1185">Reference proteome</keyword>
<name>A0A8T0TG43_PANVG</name>
<keyword evidence="1" id="KW-0560">Oxidoreductase</keyword>
<dbReference type="PANTHER" id="PTHR10366">
    <property type="entry name" value="NAD DEPENDENT EPIMERASE/DEHYDRATASE"/>
    <property type="match status" value="1"/>
</dbReference>
<accession>A0A8T0TG43</accession>